<dbReference type="EMBL" id="JAPFQL010000054">
    <property type="protein sequence ID" value="MDC5698136.1"/>
    <property type="molecule type" value="Genomic_DNA"/>
</dbReference>
<feature type="domain" description="AB hydrolase-1" evidence="2">
    <location>
        <begin position="33"/>
        <end position="281"/>
    </location>
</feature>
<organism evidence="3 4">
    <name type="scientific">Intrasporangium calvum</name>
    <dbReference type="NCBI Taxonomy" id="53358"/>
    <lineage>
        <taxon>Bacteria</taxon>
        <taxon>Bacillati</taxon>
        <taxon>Actinomycetota</taxon>
        <taxon>Actinomycetes</taxon>
        <taxon>Micrococcales</taxon>
        <taxon>Intrasporangiaceae</taxon>
        <taxon>Intrasporangium</taxon>
    </lineage>
</organism>
<accession>A0ABT5GIU9</accession>
<evidence type="ECO:0000313" key="4">
    <source>
        <dbReference type="Proteomes" id="UP001150259"/>
    </source>
</evidence>
<evidence type="ECO:0000259" key="2">
    <source>
        <dbReference type="Pfam" id="PF12697"/>
    </source>
</evidence>
<dbReference type="SUPFAM" id="SSF53474">
    <property type="entry name" value="alpha/beta-Hydrolases"/>
    <property type="match status" value="1"/>
</dbReference>
<dbReference type="Proteomes" id="UP001150259">
    <property type="component" value="Unassembled WGS sequence"/>
</dbReference>
<protein>
    <submittedName>
        <fullName evidence="3">Alpha/beta hydrolase</fullName>
    </submittedName>
</protein>
<dbReference type="InterPro" id="IPR050266">
    <property type="entry name" value="AB_hydrolase_sf"/>
</dbReference>
<keyword evidence="4" id="KW-1185">Reference proteome</keyword>
<dbReference type="PRINTS" id="PR00111">
    <property type="entry name" value="ABHYDROLASE"/>
</dbReference>
<proteinExistence type="predicted"/>
<keyword evidence="1 3" id="KW-0378">Hydrolase</keyword>
<dbReference type="Pfam" id="PF12697">
    <property type="entry name" value="Abhydrolase_6"/>
    <property type="match status" value="1"/>
</dbReference>
<sequence length="307" mass="31671">MERQQRTVTTADGVGLAVTVRSRPGTVPQAPTVVLAHDWGLNQASWDAVVARLAPSGLHVVTWDQRGHGASTLGVGRAALDSLSAGDLGRDLGAVVRAVVPPASPVILVGHSLGGMACLSYLGESGAGGARGRVVGAVLVSTAAVDVRLGQEAGRVGLGRRLRLAGAGSGEEAPVRAGNLREVLFGEVAEPEAVAAVQAAFKGTDPAVLRAAYRAFCSADVRSGLEPLMRLPVSIMVGGHDRVTPPARSRAMTMTLTQARYVSLRSAGHLLPYEAPDRIIEELRWVVSVVGARLRAAAARGAASQSL</sequence>
<gene>
    <name evidence="3" type="ORF">OO014_12785</name>
</gene>
<comment type="caution">
    <text evidence="3">The sequence shown here is derived from an EMBL/GenBank/DDBJ whole genome shotgun (WGS) entry which is preliminary data.</text>
</comment>
<dbReference type="GO" id="GO:0016787">
    <property type="term" value="F:hydrolase activity"/>
    <property type="evidence" value="ECO:0007669"/>
    <property type="project" value="UniProtKB-KW"/>
</dbReference>
<dbReference type="InterPro" id="IPR029058">
    <property type="entry name" value="AB_hydrolase_fold"/>
</dbReference>
<evidence type="ECO:0000256" key="1">
    <source>
        <dbReference type="ARBA" id="ARBA00022801"/>
    </source>
</evidence>
<dbReference type="Gene3D" id="3.40.50.1820">
    <property type="entry name" value="alpha/beta hydrolase"/>
    <property type="match status" value="1"/>
</dbReference>
<reference evidence="3 4" key="1">
    <citation type="submission" date="2022-11" db="EMBL/GenBank/DDBJ databases">
        <title>Anaerobic phenanthrene biodegradation by a DNRA strain PheN6.</title>
        <authorList>
            <person name="Zhang Z."/>
        </authorList>
    </citation>
    <scope>NUCLEOTIDE SEQUENCE [LARGE SCALE GENOMIC DNA]</scope>
    <source>
        <strain evidence="3 4">PheN6</strain>
    </source>
</reference>
<dbReference type="PANTHER" id="PTHR43798:SF31">
    <property type="entry name" value="AB HYDROLASE SUPERFAMILY PROTEIN YCLE"/>
    <property type="match status" value="1"/>
</dbReference>
<name>A0ABT5GIU9_9MICO</name>
<dbReference type="RefSeq" id="WP_272462710.1">
    <property type="nucleotide sequence ID" value="NZ_JAPFQL010000054.1"/>
</dbReference>
<dbReference type="InterPro" id="IPR000073">
    <property type="entry name" value="AB_hydrolase_1"/>
</dbReference>
<evidence type="ECO:0000313" key="3">
    <source>
        <dbReference type="EMBL" id="MDC5698136.1"/>
    </source>
</evidence>
<dbReference type="PANTHER" id="PTHR43798">
    <property type="entry name" value="MONOACYLGLYCEROL LIPASE"/>
    <property type="match status" value="1"/>
</dbReference>